<dbReference type="InterPro" id="IPR002067">
    <property type="entry name" value="MCP"/>
</dbReference>
<dbReference type="InterPro" id="IPR050391">
    <property type="entry name" value="Mito_Metabolite_Transporter"/>
</dbReference>
<dbReference type="Gene3D" id="1.50.40.10">
    <property type="entry name" value="Mitochondrial carrier domain"/>
    <property type="match status" value="1"/>
</dbReference>
<feature type="region of interest" description="Disordered" evidence="18">
    <location>
        <begin position="1"/>
        <end position="26"/>
    </location>
</feature>
<evidence type="ECO:0000256" key="9">
    <source>
        <dbReference type="ARBA" id="ARBA00023136"/>
    </source>
</evidence>
<evidence type="ECO:0000256" key="6">
    <source>
        <dbReference type="ARBA" id="ARBA00022737"/>
    </source>
</evidence>
<comment type="caution">
    <text evidence="19">The sequence shown here is derived from an EMBL/GenBank/DDBJ whole genome shotgun (WGS) entry which is preliminary data.</text>
</comment>
<accession>A0ABD2ME63</accession>
<comment type="similarity">
    <text evidence="2 17">Belongs to the mitochondrial carrier (TC 2.A.29) family.</text>
</comment>
<proteinExistence type="inferred from homology"/>
<name>A0ABD2ME63_9BILA</name>
<keyword evidence="20" id="KW-1185">Reference proteome</keyword>
<sequence length="336" mass="36469">MADSKANNKTVAAAQTKREQQQKQQQTIPNSVKFLFGGIAGMGATLFVQPLDLVKNRMQLSGMQGTREFSSSFHALRTIVAREGPLALYNGLSAGLARQATYTTTRLGIYTWLLEQFSNNNSTTVTVATGQQTAPAAPPSFALKALLGMSAGGIASVVGNPMDLALVRMTADGRLPPAQRRNYSSVLNALVRVTREEGVLTLWRGCTPTVIRAMVVNAAQLATYSQAKQQLLASGHFRDGIPLHFCASMISGLATTIASMPVDIVKTRIQNMSVVDGRPEFSGVVDVVRRVLANEGIFALWKGFLPYYMRLGPHTVLTFILLEQMNALYKRLKYGA</sequence>
<dbReference type="PROSITE" id="PS50920">
    <property type="entry name" value="SOLCAR"/>
    <property type="match status" value="3"/>
</dbReference>
<dbReference type="GO" id="GO:0006869">
    <property type="term" value="P:lipid transport"/>
    <property type="evidence" value="ECO:0007669"/>
    <property type="project" value="UniProtKB-KW"/>
</dbReference>
<dbReference type="AlphaFoldDB" id="A0ABD2ME63"/>
<evidence type="ECO:0000256" key="18">
    <source>
        <dbReference type="SAM" id="MobiDB-lite"/>
    </source>
</evidence>
<keyword evidence="6" id="KW-0677">Repeat</keyword>
<comment type="catalytic activity">
    <reaction evidence="10">
        <text>(S)-malate(in) + 2-oxoglutarate(out) = (S)-malate(out) + 2-oxoglutarate(in)</text>
        <dbReference type="Rhea" id="RHEA:71587"/>
        <dbReference type="ChEBI" id="CHEBI:15589"/>
        <dbReference type="ChEBI" id="CHEBI:16810"/>
    </reaction>
</comment>
<dbReference type="GO" id="GO:0015297">
    <property type="term" value="F:antiporter activity"/>
    <property type="evidence" value="ECO:0007669"/>
    <property type="project" value="UniProtKB-KW"/>
</dbReference>
<dbReference type="Proteomes" id="UP001620626">
    <property type="component" value="Unassembled WGS sequence"/>
</dbReference>
<evidence type="ECO:0000256" key="15">
    <source>
        <dbReference type="ARBA" id="ARBA00052710"/>
    </source>
</evidence>
<evidence type="ECO:0000256" key="7">
    <source>
        <dbReference type="ARBA" id="ARBA00022989"/>
    </source>
</evidence>
<dbReference type="InterPro" id="IPR018108">
    <property type="entry name" value="MCP_transmembrane"/>
</dbReference>
<feature type="repeat" description="Solcar" evidence="16">
    <location>
        <begin position="32"/>
        <end position="116"/>
    </location>
</feature>
<keyword evidence="4" id="KW-0050">Antiport</keyword>
<evidence type="ECO:0000256" key="2">
    <source>
        <dbReference type="ARBA" id="ARBA00006375"/>
    </source>
</evidence>
<keyword evidence="7" id="KW-1133">Transmembrane helix</keyword>
<dbReference type="SUPFAM" id="SSF103506">
    <property type="entry name" value="Mitochondrial carrier"/>
    <property type="match status" value="1"/>
</dbReference>
<reference evidence="19 20" key="1">
    <citation type="submission" date="2024-10" db="EMBL/GenBank/DDBJ databases">
        <authorList>
            <person name="Kim D."/>
        </authorList>
    </citation>
    <scope>NUCLEOTIDE SEQUENCE [LARGE SCALE GENOMIC DNA]</scope>
    <source>
        <strain evidence="19">BH-2024</strain>
    </source>
</reference>
<comment type="catalytic activity">
    <reaction evidence="15">
        <text>succinate(in) + 2-oxoglutarate(out) = succinate(out) + 2-oxoglutarate(in)</text>
        <dbReference type="Rhea" id="RHEA:71595"/>
        <dbReference type="ChEBI" id="CHEBI:16810"/>
        <dbReference type="ChEBI" id="CHEBI:30031"/>
    </reaction>
</comment>
<dbReference type="InterPro" id="IPR023395">
    <property type="entry name" value="MCP_dom_sf"/>
</dbReference>
<feature type="compositionally biased region" description="Polar residues" evidence="18">
    <location>
        <begin position="1"/>
        <end position="10"/>
    </location>
</feature>
<gene>
    <name evidence="19" type="ORF">niasHT_004191</name>
</gene>
<dbReference type="Pfam" id="PF00153">
    <property type="entry name" value="Mito_carr"/>
    <property type="match status" value="3"/>
</dbReference>
<evidence type="ECO:0000256" key="10">
    <source>
        <dbReference type="ARBA" id="ARBA00036491"/>
    </source>
</evidence>
<dbReference type="FunFam" id="1.50.40.10:FF:000013">
    <property type="entry name" value="Mitochondrial 2-oxoglutarate/malate carrier protein-like protein"/>
    <property type="match status" value="1"/>
</dbReference>
<comment type="catalytic activity">
    <reaction evidence="12">
        <text>oxaloacetate(in) + 2-oxoglutarate(out) = oxaloacetate(out) + 2-oxoglutarate(in)</text>
        <dbReference type="Rhea" id="RHEA:71603"/>
        <dbReference type="ChEBI" id="CHEBI:16452"/>
        <dbReference type="ChEBI" id="CHEBI:16810"/>
    </reaction>
</comment>
<evidence type="ECO:0000256" key="13">
    <source>
        <dbReference type="ARBA" id="ARBA00050291"/>
    </source>
</evidence>
<organism evidence="19 20">
    <name type="scientific">Heterodera trifolii</name>
    <dbReference type="NCBI Taxonomy" id="157864"/>
    <lineage>
        <taxon>Eukaryota</taxon>
        <taxon>Metazoa</taxon>
        <taxon>Ecdysozoa</taxon>
        <taxon>Nematoda</taxon>
        <taxon>Chromadorea</taxon>
        <taxon>Rhabditida</taxon>
        <taxon>Tylenchina</taxon>
        <taxon>Tylenchomorpha</taxon>
        <taxon>Tylenchoidea</taxon>
        <taxon>Heteroderidae</taxon>
        <taxon>Heteroderinae</taxon>
        <taxon>Heterodera</taxon>
    </lineage>
</organism>
<evidence type="ECO:0000256" key="11">
    <source>
        <dbReference type="ARBA" id="ARBA00040264"/>
    </source>
</evidence>
<evidence type="ECO:0000313" key="20">
    <source>
        <dbReference type="Proteomes" id="UP001620626"/>
    </source>
</evidence>
<dbReference type="PRINTS" id="PR00926">
    <property type="entry name" value="MITOCARRIER"/>
</dbReference>
<feature type="repeat" description="Solcar" evidence="16">
    <location>
        <begin position="139"/>
        <end position="230"/>
    </location>
</feature>
<dbReference type="GO" id="GO:0016020">
    <property type="term" value="C:membrane"/>
    <property type="evidence" value="ECO:0007669"/>
    <property type="project" value="UniProtKB-SubCell"/>
</dbReference>
<evidence type="ECO:0000313" key="19">
    <source>
        <dbReference type="EMBL" id="KAL3125741.1"/>
    </source>
</evidence>
<protein>
    <recommendedName>
        <fullName evidence="11">Mitochondrial 2-oxoglutarate/malate carrier protein</fullName>
    </recommendedName>
</protein>
<evidence type="ECO:0000256" key="1">
    <source>
        <dbReference type="ARBA" id="ARBA00004141"/>
    </source>
</evidence>
<dbReference type="PANTHER" id="PTHR45618">
    <property type="entry name" value="MITOCHONDRIAL DICARBOXYLATE CARRIER-RELATED"/>
    <property type="match status" value="1"/>
</dbReference>
<evidence type="ECO:0000256" key="4">
    <source>
        <dbReference type="ARBA" id="ARBA00022449"/>
    </source>
</evidence>
<evidence type="ECO:0000256" key="8">
    <source>
        <dbReference type="ARBA" id="ARBA00023055"/>
    </source>
</evidence>
<evidence type="ECO:0000256" key="5">
    <source>
        <dbReference type="ARBA" id="ARBA00022692"/>
    </source>
</evidence>
<dbReference type="EMBL" id="JBICBT010000022">
    <property type="protein sequence ID" value="KAL3125741.1"/>
    <property type="molecule type" value="Genomic_DNA"/>
</dbReference>
<evidence type="ECO:0000256" key="12">
    <source>
        <dbReference type="ARBA" id="ARBA00050120"/>
    </source>
</evidence>
<keyword evidence="8" id="KW-0445">Lipid transport</keyword>
<evidence type="ECO:0000256" key="3">
    <source>
        <dbReference type="ARBA" id="ARBA00022448"/>
    </source>
</evidence>
<keyword evidence="5 16" id="KW-0812">Transmembrane</keyword>
<evidence type="ECO:0000256" key="14">
    <source>
        <dbReference type="ARBA" id="ARBA00052538"/>
    </source>
</evidence>
<comment type="subcellular location">
    <subcellularLocation>
        <location evidence="1">Membrane</location>
        <topology evidence="1">Multi-pass membrane protein</topology>
    </subcellularLocation>
</comment>
<comment type="catalytic activity">
    <reaction evidence="14">
        <text>malonate(in) + 2-oxoglutarate(out) = malonate(out) + 2-oxoglutarate(in)</text>
        <dbReference type="Rhea" id="RHEA:71591"/>
        <dbReference type="ChEBI" id="CHEBI:15792"/>
        <dbReference type="ChEBI" id="CHEBI:16810"/>
    </reaction>
</comment>
<evidence type="ECO:0000256" key="17">
    <source>
        <dbReference type="RuleBase" id="RU000488"/>
    </source>
</evidence>
<evidence type="ECO:0000256" key="16">
    <source>
        <dbReference type="PROSITE-ProRule" id="PRU00282"/>
    </source>
</evidence>
<comment type="catalytic activity">
    <reaction evidence="13">
        <text>maleate(in) + 2-oxoglutarate(out) = maleate(out) + 2-oxoglutarate(in)</text>
        <dbReference type="Rhea" id="RHEA:71599"/>
        <dbReference type="ChEBI" id="CHEBI:16810"/>
        <dbReference type="ChEBI" id="CHEBI:30780"/>
    </reaction>
</comment>
<feature type="repeat" description="Solcar" evidence="16">
    <location>
        <begin position="239"/>
        <end position="328"/>
    </location>
</feature>
<keyword evidence="3 17" id="KW-0813">Transport</keyword>
<keyword evidence="9 16" id="KW-0472">Membrane</keyword>